<evidence type="ECO:0000313" key="10">
    <source>
        <dbReference type="EMBL" id="RCK78202.1"/>
    </source>
</evidence>
<dbReference type="AlphaFoldDB" id="A0A367ZLB6"/>
<comment type="subcellular location">
    <subcellularLocation>
        <location evidence="1">Cell membrane</location>
        <topology evidence="1">Multi-pass membrane protein</topology>
    </subcellularLocation>
</comment>
<feature type="transmembrane region" description="Helical" evidence="8">
    <location>
        <begin position="178"/>
        <end position="200"/>
    </location>
</feature>
<protein>
    <submittedName>
        <fullName evidence="10">General secretion pathway protein F</fullName>
    </submittedName>
</protein>
<dbReference type="InterPro" id="IPR018076">
    <property type="entry name" value="T2SS_GspF_dom"/>
</dbReference>
<evidence type="ECO:0000259" key="9">
    <source>
        <dbReference type="Pfam" id="PF00482"/>
    </source>
</evidence>
<dbReference type="Proteomes" id="UP000252355">
    <property type="component" value="Unassembled WGS sequence"/>
</dbReference>
<dbReference type="PANTHER" id="PTHR30012">
    <property type="entry name" value="GENERAL SECRETION PATHWAY PROTEIN"/>
    <property type="match status" value="1"/>
</dbReference>
<proteinExistence type="inferred from homology"/>
<evidence type="ECO:0000256" key="3">
    <source>
        <dbReference type="ARBA" id="ARBA00022475"/>
    </source>
</evidence>
<feature type="domain" description="Type II secretion system protein GspF" evidence="9">
    <location>
        <begin position="243"/>
        <end position="362"/>
    </location>
</feature>
<feature type="region of interest" description="Disordered" evidence="7">
    <location>
        <begin position="1"/>
        <end position="30"/>
    </location>
</feature>
<keyword evidence="3" id="KW-1003">Cell membrane</keyword>
<dbReference type="Gene3D" id="1.20.81.30">
    <property type="entry name" value="Type II secretion system (T2SS), domain F"/>
    <property type="match status" value="2"/>
</dbReference>
<dbReference type="InterPro" id="IPR003004">
    <property type="entry name" value="GspF/PilC"/>
</dbReference>
<evidence type="ECO:0000256" key="6">
    <source>
        <dbReference type="ARBA" id="ARBA00023136"/>
    </source>
</evidence>
<keyword evidence="5 8" id="KW-1133">Transmembrane helix</keyword>
<gene>
    <name evidence="10" type="ORF">OZSIB_1718</name>
</gene>
<keyword evidence="6 8" id="KW-0472">Membrane</keyword>
<evidence type="ECO:0000313" key="11">
    <source>
        <dbReference type="Proteomes" id="UP000252355"/>
    </source>
</evidence>
<reference evidence="10 11" key="1">
    <citation type="submission" date="2018-05" db="EMBL/GenBank/DDBJ databases">
        <title>A metagenomic window into the 2 km-deep terrestrial subsurface aquifer revealed taxonomically and functionally diverse microbial community comprising novel uncultured bacterial lineages.</title>
        <authorList>
            <person name="Kadnikov V.V."/>
            <person name="Mardanov A.V."/>
            <person name="Beletsky A.V."/>
            <person name="Banks D."/>
            <person name="Pimenov N.V."/>
            <person name="Frank Y.A."/>
            <person name="Karnachuk O.V."/>
            <person name="Ravin N.V."/>
        </authorList>
    </citation>
    <scope>NUCLEOTIDE SEQUENCE [LARGE SCALE GENOMIC DNA]</scope>
    <source>
        <strain evidence="10">BY5</strain>
    </source>
</reference>
<organism evidence="10 11">
    <name type="scientific">Candidatus Ozemobacter sibiricus</name>
    <dbReference type="NCBI Taxonomy" id="2268124"/>
    <lineage>
        <taxon>Bacteria</taxon>
        <taxon>Candidatus Ozemobacteria</taxon>
        <taxon>Candidatus Ozemobacterales</taxon>
        <taxon>Candidatus Ozemobacteraceae</taxon>
        <taxon>Candidatus Ozemobacter</taxon>
    </lineage>
</organism>
<name>A0A367ZLB6_9BACT</name>
<feature type="transmembrane region" description="Helical" evidence="8">
    <location>
        <begin position="335"/>
        <end position="361"/>
    </location>
</feature>
<dbReference type="Pfam" id="PF00482">
    <property type="entry name" value="T2SSF"/>
    <property type="match status" value="2"/>
</dbReference>
<evidence type="ECO:0000256" key="1">
    <source>
        <dbReference type="ARBA" id="ARBA00004651"/>
    </source>
</evidence>
<comment type="similarity">
    <text evidence="2">Belongs to the GSP F family.</text>
</comment>
<comment type="caution">
    <text evidence="10">The sequence shown here is derived from an EMBL/GenBank/DDBJ whole genome shotgun (WGS) entry which is preliminary data.</text>
</comment>
<evidence type="ECO:0000256" key="4">
    <source>
        <dbReference type="ARBA" id="ARBA00022692"/>
    </source>
</evidence>
<evidence type="ECO:0000256" key="7">
    <source>
        <dbReference type="SAM" id="MobiDB-lite"/>
    </source>
</evidence>
<evidence type="ECO:0000256" key="2">
    <source>
        <dbReference type="ARBA" id="ARBA00005745"/>
    </source>
</evidence>
<feature type="domain" description="Type II secretion system protein GspF" evidence="9">
    <location>
        <begin position="43"/>
        <end position="123"/>
    </location>
</feature>
<dbReference type="InterPro" id="IPR042094">
    <property type="entry name" value="T2SS_GspF_sf"/>
</dbReference>
<dbReference type="GO" id="GO:0005886">
    <property type="term" value="C:plasma membrane"/>
    <property type="evidence" value="ECO:0007669"/>
    <property type="project" value="UniProtKB-SubCell"/>
</dbReference>
<dbReference type="EMBL" id="QOQW01000026">
    <property type="protein sequence ID" value="RCK78202.1"/>
    <property type="molecule type" value="Genomic_DNA"/>
</dbReference>
<keyword evidence="4 8" id="KW-0812">Transmembrane</keyword>
<evidence type="ECO:0000256" key="8">
    <source>
        <dbReference type="SAM" id="Phobius"/>
    </source>
</evidence>
<accession>A0A367ZLB6</accession>
<feature type="transmembrane region" description="Helical" evidence="8">
    <location>
        <begin position="145"/>
        <end position="166"/>
    </location>
</feature>
<sequence>MDHACCRSPRSTSPWPAPALPVPSALAPEQPPTPEELYAFTWNLATLLEAGLPLEQALAGLVAGTEEGPWRRTLQDLARAVTAGLPLSTAMARHPHSFSPSFRNMIEAGETTGLLLELLQIKACLLSRTTYLLGQLGCLNIHCPLWWFCIWGGFAWFLLANLQVTADPDYGPLGLGSWVAVVLQGIVWSPAGAFLALGLIQSVRLALTRGDSILGPLVETFLRALPGVAPLYTAHVTGQILLVWRTFLASGLPFGSALATSAATIGHGPLAAQLQVAARRVWTGFTLASALEDVDLLPAAVHQAIRTGEQEGDLLVHLDQLRTWFKAESEHRAQVVAAILAPFGLLFDLVIMGSSLAAILVPVVTVLGPL</sequence>
<evidence type="ECO:0000256" key="5">
    <source>
        <dbReference type="ARBA" id="ARBA00022989"/>
    </source>
</evidence>
<dbReference type="PANTHER" id="PTHR30012:SF0">
    <property type="entry name" value="TYPE II SECRETION SYSTEM PROTEIN F-RELATED"/>
    <property type="match status" value="1"/>
</dbReference>